<accession>A0A0V1N2V1</accession>
<comment type="caution">
    <text evidence="1">The sequence shown here is derived from an EMBL/GenBank/DDBJ whole genome shotgun (WGS) entry which is preliminary data.</text>
</comment>
<evidence type="ECO:0000313" key="2">
    <source>
        <dbReference type="Proteomes" id="UP000054843"/>
    </source>
</evidence>
<proteinExistence type="predicted"/>
<sequence>LLAEGLAVAIADVELSNGFEPVNKSETASNWLERYFFTRGSARSLTSFNDMTIVIFRTLFSRLISPSNCNLKSTKRTVCGTKTHCFIGSGLAVLISHGGEGSRAVPEYGVGSIACFGGSFNSTLRRVGNSNCTEAIFDPNGGKCSSGGT</sequence>
<gene>
    <name evidence="1" type="ORF">T10_12605</name>
</gene>
<feature type="non-terminal residue" evidence="1">
    <location>
        <position position="1"/>
    </location>
</feature>
<dbReference type="EMBL" id="JYDO01000013">
    <property type="protein sequence ID" value="KRZ78223.1"/>
    <property type="molecule type" value="Genomic_DNA"/>
</dbReference>
<protein>
    <submittedName>
        <fullName evidence="1">Uncharacterized protein</fullName>
    </submittedName>
</protein>
<evidence type="ECO:0000313" key="1">
    <source>
        <dbReference type="EMBL" id="KRZ78223.1"/>
    </source>
</evidence>
<keyword evidence="2" id="KW-1185">Reference proteome</keyword>
<organism evidence="1 2">
    <name type="scientific">Trichinella papuae</name>
    <dbReference type="NCBI Taxonomy" id="268474"/>
    <lineage>
        <taxon>Eukaryota</taxon>
        <taxon>Metazoa</taxon>
        <taxon>Ecdysozoa</taxon>
        <taxon>Nematoda</taxon>
        <taxon>Enoplea</taxon>
        <taxon>Dorylaimia</taxon>
        <taxon>Trichinellida</taxon>
        <taxon>Trichinellidae</taxon>
        <taxon>Trichinella</taxon>
    </lineage>
</organism>
<dbReference type="AlphaFoldDB" id="A0A0V1N2V1"/>
<dbReference type="Proteomes" id="UP000054843">
    <property type="component" value="Unassembled WGS sequence"/>
</dbReference>
<name>A0A0V1N2V1_9BILA</name>
<reference evidence="1 2" key="1">
    <citation type="submission" date="2015-01" db="EMBL/GenBank/DDBJ databases">
        <title>Evolution of Trichinella species and genotypes.</title>
        <authorList>
            <person name="Korhonen P.K."/>
            <person name="Edoardo P."/>
            <person name="Giuseppe L.R."/>
            <person name="Gasser R.B."/>
        </authorList>
    </citation>
    <scope>NUCLEOTIDE SEQUENCE [LARGE SCALE GENOMIC DNA]</scope>
    <source>
        <strain evidence="1">ISS1980</strain>
    </source>
</reference>